<keyword evidence="1" id="KW-0812">Transmembrane</keyword>
<organism evidence="2 3">
    <name type="scientific">Lacipirellula parvula</name>
    <dbReference type="NCBI Taxonomy" id="2650471"/>
    <lineage>
        <taxon>Bacteria</taxon>
        <taxon>Pseudomonadati</taxon>
        <taxon>Planctomycetota</taxon>
        <taxon>Planctomycetia</taxon>
        <taxon>Pirellulales</taxon>
        <taxon>Lacipirellulaceae</taxon>
        <taxon>Lacipirellula</taxon>
    </lineage>
</organism>
<name>A0A5K7XD84_9BACT</name>
<keyword evidence="3" id="KW-1185">Reference proteome</keyword>
<keyword evidence="1" id="KW-0472">Membrane</keyword>
<evidence type="ECO:0000313" key="2">
    <source>
        <dbReference type="EMBL" id="BBO34744.1"/>
    </source>
</evidence>
<keyword evidence="1" id="KW-1133">Transmembrane helix</keyword>
<evidence type="ECO:0000313" key="3">
    <source>
        <dbReference type="Proteomes" id="UP000326837"/>
    </source>
</evidence>
<evidence type="ECO:0000256" key="1">
    <source>
        <dbReference type="SAM" id="Phobius"/>
    </source>
</evidence>
<protein>
    <submittedName>
        <fullName evidence="2">Uncharacterized protein</fullName>
    </submittedName>
</protein>
<feature type="transmembrane region" description="Helical" evidence="1">
    <location>
        <begin position="24"/>
        <end position="47"/>
    </location>
</feature>
<dbReference type="RefSeq" id="WP_172992180.1">
    <property type="nucleotide sequence ID" value="NZ_AP021861.1"/>
</dbReference>
<dbReference type="Proteomes" id="UP000326837">
    <property type="component" value="Chromosome"/>
</dbReference>
<gene>
    <name evidence="2" type="ORF">PLANPX_4356</name>
</gene>
<accession>A0A5K7XD84</accession>
<reference evidence="3" key="1">
    <citation type="submission" date="2019-10" db="EMBL/GenBank/DDBJ databases">
        <title>Lacipirellula parvula gen. nov., sp. nov., representing a lineage of planctomycetes widespread in freshwater anoxic habitats, and description of the family Lacipirellulaceae.</title>
        <authorList>
            <person name="Dedysh S.N."/>
            <person name="Kulichevskaya I.S."/>
            <person name="Beletsky A.V."/>
            <person name="Rakitin A.L."/>
            <person name="Mardanov A.V."/>
            <person name="Ivanova A.A."/>
            <person name="Saltykova V.X."/>
            <person name="Rijpstra W.I.C."/>
            <person name="Sinninghe Damste J.S."/>
            <person name="Ravin N.V."/>
        </authorList>
    </citation>
    <scope>NUCLEOTIDE SEQUENCE [LARGE SCALE GENOMIC DNA]</scope>
    <source>
        <strain evidence="3">PX69</strain>
    </source>
</reference>
<dbReference type="AlphaFoldDB" id="A0A5K7XD84"/>
<dbReference type="KEGG" id="lpav:PLANPX_4356"/>
<sequence>MIGDDWITGWIIDGLAKRFGKGTVAGWITIVAMLVAVVAIACFAAGIT</sequence>
<dbReference type="EMBL" id="AP021861">
    <property type="protein sequence ID" value="BBO34744.1"/>
    <property type="molecule type" value="Genomic_DNA"/>
</dbReference>
<proteinExistence type="predicted"/>